<accession>A0A663LV22</accession>
<dbReference type="PANTHER" id="PTHR15375">
    <property type="entry name" value="ACTIVATOR OF S-PHASE KINASE-RELATED"/>
    <property type="match status" value="1"/>
</dbReference>
<dbReference type="GO" id="GO:0010571">
    <property type="term" value="P:positive regulation of nuclear cell cycle DNA replication"/>
    <property type="evidence" value="ECO:0007669"/>
    <property type="project" value="TreeGrafter"/>
</dbReference>
<keyword evidence="3" id="KW-1185">Reference proteome</keyword>
<dbReference type="FunFam" id="2.10.50.40:FF:000001">
    <property type="entry name" value="Protein DBF4 homolog A"/>
    <property type="match status" value="1"/>
</dbReference>
<organism evidence="2 3">
    <name type="scientific">Athene cunicularia</name>
    <name type="common">Burrowing owl</name>
    <name type="synonym">Speotyto cunicularia</name>
    <dbReference type="NCBI Taxonomy" id="194338"/>
    <lineage>
        <taxon>Eukaryota</taxon>
        <taxon>Metazoa</taxon>
        <taxon>Chordata</taxon>
        <taxon>Craniata</taxon>
        <taxon>Vertebrata</taxon>
        <taxon>Euteleostomi</taxon>
        <taxon>Archelosauria</taxon>
        <taxon>Archosauria</taxon>
        <taxon>Dinosauria</taxon>
        <taxon>Saurischia</taxon>
        <taxon>Theropoda</taxon>
        <taxon>Coelurosauria</taxon>
        <taxon>Aves</taxon>
        <taxon>Neognathae</taxon>
        <taxon>Neoaves</taxon>
        <taxon>Telluraves</taxon>
        <taxon>Strigiformes</taxon>
        <taxon>Strigidae</taxon>
        <taxon>Athene</taxon>
    </lineage>
</organism>
<reference evidence="2" key="2">
    <citation type="submission" date="2025-09" db="UniProtKB">
        <authorList>
            <consortium name="Ensembl"/>
        </authorList>
    </citation>
    <scope>IDENTIFICATION</scope>
</reference>
<protein>
    <submittedName>
        <fullName evidence="2">DBF4 zinc finger</fullName>
    </submittedName>
</protein>
<name>A0A663LV22_ATHCN</name>
<proteinExistence type="predicted"/>
<sequence>RLCRSLPFHNLGNGMQAKPEKIRSSLKNVKKDTGKPEKLKYKPLTGKVFYLDIPSNVISEKIGKDLKELGGRVESFLSKDISYLVSNKKEAKFAPTLGQISPVPSPESARNGGNSSPHPSNRKDRHDGSSFKVVDTTGMSRGKSLVEKAIKEQDLIPSGSILSNALSWGVKVLHIDDVKNYIEQKKKELYLIKKANSFKDVSGSLLFVKILKYPFVKVEDRSRNYRPFYLQLPSFPVLNYCVPKPCSPFEVDKKHPSGQKQIQSKNKINSDKDCETPVQLPQKDKKKRGYCECCGKKYEDLQTVCTISTCLKRW</sequence>
<gene>
    <name evidence="2" type="primary">DBF4</name>
</gene>
<dbReference type="Ensembl" id="ENSACUT00000003530.1">
    <property type="protein sequence ID" value="ENSACUP00000003317.1"/>
    <property type="gene ID" value="ENSACUG00000002247.1"/>
</dbReference>
<feature type="compositionally biased region" description="Polar residues" evidence="1">
    <location>
        <begin position="258"/>
        <end position="267"/>
    </location>
</feature>
<evidence type="ECO:0000256" key="1">
    <source>
        <dbReference type="SAM" id="MobiDB-lite"/>
    </source>
</evidence>
<feature type="region of interest" description="Disordered" evidence="1">
    <location>
        <begin position="252"/>
        <end position="278"/>
    </location>
</feature>
<dbReference type="GO" id="GO:0043539">
    <property type="term" value="F:protein serine/threonine kinase activator activity"/>
    <property type="evidence" value="ECO:0007669"/>
    <property type="project" value="TreeGrafter"/>
</dbReference>
<evidence type="ECO:0000313" key="3">
    <source>
        <dbReference type="Proteomes" id="UP000472269"/>
    </source>
</evidence>
<dbReference type="AlphaFoldDB" id="A0A663LV22"/>
<evidence type="ECO:0000313" key="2">
    <source>
        <dbReference type="Ensembl" id="ENSACUP00000003317.1"/>
    </source>
</evidence>
<dbReference type="Proteomes" id="UP000472269">
    <property type="component" value="Unplaced"/>
</dbReference>
<dbReference type="InterPro" id="IPR051590">
    <property type="entry name" value="Replication_Regulatory_Kinase"/>
</dbReference>
<dbReference type="GO" id="GO:0031431">
    <property type="term" value="C:Dbf4-dependent protein kinase complex"/>
    <property type="evidence" value="ECO:0007669"/>
    <property type="project" value="TreeGrafter"/>
</dbReference>
<dbReference type="PANTHER" id="PTHR15375:SF22">
    <property type="entry name" value="PROTEIN DBF4 HOMOLOG A"/>
    <property type="match status" value="1"/>
</dbReference>
<dbReference type="Gene3D" id="2.10.50.40">
    <property type="match status" value="1"/>
</dbReference>
<feature type="region of interest" description="Disordered" evidence="1">
    <location>
        <begin position="96"/>
        <end position="133"/>
    </location>
</feature>
<reference evidence="2" key="1">
    <citation type="submission" date="2025-08" db="UniProtKB">
        <authorList>
            <consortium name="Ensembl"/>
        </authorList>
    </citation>
    <scope>IDENTIFICATION</scope>
</reference>
<dbReference type="GO" id="GO:1901987">
    <property type="term" value="P:regulation of cell cycle phase transition"/>
    <property type="evidence" value="ECO:0007669"/>
    <property type="project" value="TreeGrafter"/>
</dbReference>